<gene>
    <name evidence="2" type="ordered locus">ACIAD2139</name>
</gene>
<dbReference type="InterPro" id="IPR013321">
    <property type="entry name" value="Arc_rbn_hlx_hlx"/>
</dbReference>
<dbReference type="AlphaFoldDB" id="Q6FAH0"/>
<reference evidence="2 3" key="1">
    <citation type="journal article" date="2004" name="Nucleic Acids Res.">
        <title>Unique features revealed by the genome sequence of Acinetobacter sp. ADP1, a versatile and naturally transformation competent bacterium.</title>
        <authorList>
            <person name="Barbe V."/>
            <person name="Vallenet D."/>
            <person name="Fonknechten N."/>
            <person name="Kreimeyer A."/>
            <person name="Oztas S."/>
            <person name="Labarre L."/>
            <person name="Cruveiller S."/>
            <person name="Robert C."/>
            <person name="Duprat S."/>
            <person name="Wincker P."/>
            <person name="Ornston L.N."/>
            <person name="Weissenbach J."/>
            <person name="Marliere P."/>
            <person name="Cohen G.N."/>
            <person name="Medigue C."/>
        </authorList>
    </citation>
    <scope>NUCLEOTIDE SEQUENCE [LARGE SCALE GENOMIC DNA]</scope>
    <source>
        <strain evidence="3">ATCC 33305 / BD413 / ADP1</strain>
    </source>
</reference>
<feature type="domain" description="Arc-like DNA binding" evidence="1">
    <location>
        <begin position="2"/>
        <end position="44"/>
    </location>
</feature>
<dbReference type="STRING" id="202950.GCA_001485005_00248"/>
<dbReference type="OrthoDB" id="8685865at2"/>
<protein>
    <recommendedName>
        <fullName evidence="1">Arc-like DNA binding domain-containing protein</fullName>
    </recommendedName>
</protein>
<evidence type="ECO:0000259" key="1">
    <source>
        <dbReference type="Pfam" id="PF03869"/>
    </source>
</evidence>
<dbReference type="Gene3D" id="1.10.1220.10">
    <property type="entry name" value="Met repressor-like"/>
    <property type="match status" value="1"/>
</dbReference>
<dbReference type="BioCyc" id="ASP62977:ACIAD_RS09800-MONOMER"/>
<accession>Q6FAH0</accession>
<dbReference type="Pfam" id="PF03869">
    <property type="entry name" value="Arc"/>
    <property type="match status" value="1"/>
</dbReference>
<proteinExistence type="predicted"/>
<dbReference type="GeneID" id="45234478"/>
<dbReference type="GO" id="GO:0003677">
    <property type="term" value="F:DNA binding"/>
    <property type="evidence" value="ECO:0007669"/>
    <property type="project" value="InterPro"/>
</dbReference>
<organism evidence="2 3">
    <name type="scientific">Acinetobacter baylyi (strain ATCC 33305 / BD413 / ADP1)</name>
    <dbReference type="NCBI Taxonomy" id="62977"/>
    <lineage>
        <taxon>Bacteria</taxon>
        <taxon>Pseudomonadati</taxon>
        <taxon>Pseudomonadota</taxon>
        <taxon>Gammaproteobacteria</taxon>
        <taxon>Moraxellales</taxon>
        <taxon>Moraxellaceae</taxon>
        <taxon>Acinetobacter</taxon>
    </lineage>
</organism>
<dbReference type="InterPro" id="IPR005569">
    <property type="entry name" value="Arc_DNA-bd_dom"/>
</dbReference>
<dbReference type="EMBL" id="CR543861">
    <property type="protein sequence ID" value="CAG68943.1"/>
    <property type="molecule type" value="Genomic_DNA"/>
</dbReference>
<name>Q6FAH0_ACIAD</name>
<dbReference type="HOGENOM" id="CLU_1860835_0_0_6"/>
<evidence type="ECO:0000313" key="2">
    <source>
        <dbReference type="EMBL" id="CAG68943.1"/>
    </source>
</evidence>
<dbReference type="InterPro" id="IPR010985">
    <property type="entry name" value="Ribbon_hlx_hlx"/>
</dbReference>
<dbReference type="Proteomes" id="UP000000430">
    <property type="component" value="Chromosome"/>
</dbReference>
<sequence>MSREDPQLKVRLPQELKDKITESASNLGRSINADVVARLEESFQSFTSNKIDFAHGYLIAFLRAQAAIYHAAIMDLGNAFQKEPFPDLLHEQTRYKILFNEINKLIKSLEEKLLPFDSADNKDAILELLNNPKNLEE</sequence>
<dbReference type="SUPFAM" id="SSF47598">
    <property type="entry name" value="Ribbon-helix-helix"/>
    <property type="match status" value="1"/>
</dbReference>
<evidence type="ECO:0000313" key="3">
    <source>
        <dbReference type="Proteomes" id="UP000000430"/>
    </source>
</evidence>
<dbReference type="KEGG" id="aci:ACIAD2139"/>
<dbReference type="GO" id="GO:0006355">
    <property type="term" value="P:regulation of DNA-templated transcription"/>
    <property type="evidence" value="ECO:0007669"/>
    <property type="project" value="InterPro"/>
</dbReference>
<dbReference type="RefSeq" id="WP_004927650.1">
    <property type="nucleotide sequence ID" value="NC_005966.1"/>
</dbReference>